<name>A0A7W3VRK9_9PSEU</name>
<evidence type="ECO:0000313" key="2">
    <source>
        <dbReference type="Proteomes" id="UP000526734"/>
    </source>
</evidence>
<accession>A0A7W3VRK9</accession>
<gene>
    <name evidence="1" type="ORF">H4281_01380</name>
</gene>
<reference evidence="1 2" key="1">
    <citation type="submission" date="2020-08" db="EMBL/GenBank/DDBJ databases">
        <title>Amycolatopsis sp. nov. DR6-1 isolated from Dendrobium heterocarpum.</title>
        <authorList>
            <person name="Tedsree N."/>
            <person name="Kuncharoen N."/>
            <person name="Likhitwitayawuid K."/>
            <person name="Tanasupawat S."/>
        </authorList>
    </citation>
    <scope>NUCLEOTIDE SEQUENCE [LARGE SCALE GENOMIC DNA]</scope>
    <source>
        <strain evidence="1 2">DR6-1</strain>
    </source>
</reference>
<organism evidence="1 2">
    <name type="scientific">Amycolatopsis dendrobii</name>
    <dbReference type="NCBI Taxonomy" id="2760662"/>
    <lineage>
        <taxon>Bacteria</taxon>
        <taxon>Bacillati</taxon>
        <taxon>Actinomycetota</taxon>
        <taxon>Actinomycetes</taxon>
        <taxon>Pseudonocardiales</taxon>
        <taxon>Pseudonocardiaceae</taxon>
        <taxon>Amycolatopsis</taxon>
    </lineage>
</organism>
<sequence>MAGVWDTGAQAMASAGHCQSLNHSWQQGYYDVDANKLYYTGGMGTVFVNAFTEGGSDSQLLDAGNYQKDVWSTTSGTLHGEPVGGVANAIQGRQVCLGGSFSGTQCSGVVAIADQCSNVEGPNPDTVGSLGCGRVVSIGGFVGLFELLENTPEGAWQKISSRPVFPCGEIACPAL</sequence>
<dbReference type="EMBL" id="JACGZW010000001">
    <property type="protein sequence ID" value="MBB1151775.1"/>
    <property type="molecule type" value="Genomic_DNA"/>
</dbReference>
<comment type="caution">
    <text evidence="1">The sequence shown here is derived from an EMBL/GenBank/DDBJ whole genome shotgun (WGS) entry which is preliminary data.</text>
</comment>
<dbReference type="Proteomes" id="UP000526734">
    <property type="component" value="Unassembled WGS sequence"/>
</dbReference>
<dbReference type="RefSeq" id="WP_182889016.1">
    <property type="nucleotide sequence ID" value="NZ_JACGZW010000001.1"/>
</dbReference>
<dbReference type="Gene3D" id="2.40.10.10">
    <property type="entry name" value="Trypsin-like serine proteases"/>
    <property type="match status" value="2"/>
</dbReference>
<evidence type="ECO:0000313" key="1">
    <source>
        <dbReference type="EMBL" id="MBB1151775.1"/>
    </source>
</evidence>
<proteinExistence type="predicted"/>
<dbReference type="InterPro" id="IPR043504">
    <property type="entry name" value="Peptidase_S1_PA_chymotrypsin"/>
</dbReference>
<protein>
    <submittedName>
        <fullName evidence="1">Uncharacterized protein</fullName>
    </submittedName>
</protein>
<keyword evidence="2" id="KW-1185">Reference proteome</keyword>
<dbReference type="AlphaFoldDB" id="A0A7W3VRK9"/>